<dbReference type="Proteomes" id="UP001500657">
    <property type="component" value="Unassembled WGS sequence"/>
</dbReference>
<comment type="caution">
    <text evidence="1">The sequence shown here is derived from an EMBL/GenBank/DDBJ whole genome shotgun (WGS) entry which is preliminary data.</text>
</comment>
<dbReference type="RefSeq" id="WP_343880003.1">
    <property type="nucleotide sequence ID" value="NZ_BAAAFO010000001.1"/>
</dbReference>
<evidence type="ECO:0000313" key="1">
    <source>
        <dbReference type="EMBL" id="GAA0243078.1"/>
    </source>
</evidence>
<organism evidence="1 2">
    <name type="scientific">Rhodanobacter caeni</name>
    <dbReference type="NCBI Taxonomy" id="657654"/>
    <lineage>
        <taxon>Bacteria</taxon>
        <taxon>Pseudomonadati</taxon>
        <taxon>Pseudomonadota</taxon>
        <taxon>Gammaproteobacteria</taxon>
        <taxon>Lysobacterales</taxon>
        <taxon>Rhodanobacteraceae</taxon>
        <taxon>Rhodanobacter</taxon>
    </lineage>
</organism>
<name>A0ABN0U9E6_9GAMM</name>
<proteinExistence type="predicted"/>
<protein>
    <submittedName>
        <fullName evidence="1">Uncharacterized protein</fullName>
    </submittedName>
</protein>
<gene>
    <name evidence="1" type="ORF">GCM10009126_05960</name>
</gene>
<sequence>MNSALRRFITDARGRVVVAQPPNGSILAWSALAVAARTSAGPAKPFLRTARNAALAWWAGRELLDGDSPFRRVLGGAALLAMAATGRHRAHARHR</sequence>
<dbReference type="EMBL" id="BAAAFO010000001">
    <property type="protein sequence ID" value="GAA0243078.1"/>
    <property type="molecule type" value="Genomic_DNA"/>
</dbReference>
<evidence type="ECO:0000313" key="2">
    <source>
        <dbReference type="Proteomes" id="UP001500657"/>
    </source>
</evidence>
<reference evidence="2" key="1">
    <citation type="journal article" date="2019" name="Int. J. Syst. Evol. Microbiol.">
        <title>The Global Catalogue of Microorganisms (GCM) 10K type strain sequencing project: providing services to taxonomists for standard genome sequencing and annotation.</title>
        <authorList>
            <consortium name="The Broad Institute Genomics Platform"/>
            <consortium name="The Broad Institute Genome Sequencing Center for Infectious Disease"/>
            <person name="Wu L."/>
            <person name="Ma J."/>
        </authorList>
    </citation>
    <scope>NUCLEOTIDE SEQUENCE [LARGE SCALE GENOMIC DNA]</scope>
    <source>
        <strain evidence="2">JCM 16242</strain>
    </source>
</reference>
<accession>A0ABN0U9E6</accession>
<keyword evidence="2" id="KW-1185">Reference proteome</keyword>